<keyword evidence="7 11" id="KW-1015">Disulfide bond</keyword>
<feature type="disulfide bond" evidence="10">
    <location>
        <begin position="3084"/>
        <end position="3111"/>
    </location>
</feature>
<dbReference type="PROSITE" id="PS50025">
    <property type="entry name" value="LAM_G_DOMAIN"/>
    <property type="match status" value="5"/>
</dbReference>
<feature type="disulfide bond" evidence="11">
    <location>
        <begin position="352"/>
        <end position="361"/>
    </location>
</feature>
<evidence type="ECO:0000259" key="15">
    <source>
        <dbReference type="PROSITE" id="PS51115"/>
    </source>
</evidence>
<dbReference type="GO" id="GO:0009887">
    <property type="term" value="P:animal organ morphogenesis"/>
    <property type="evidence" value="ECO:0007669"/>
    <property type="project" value="TreeGrafter"/>
</dbReference>
<dbReference type="FunFam" id="2.10.25.10:FF:000090">
    <property type="entry name" value="laminin subunit alpha"/>
    <property type="match status" value="1"/>
</dbReference>
<keyword evidence="3" id="KW-0272">Extracellular matrix</keyword>
<keyword evidence="12" id="KW-0175">Coiled coil</keyword>
<comment type="caution">
    <text evidence="11">Lacks conserved residue(s) required for the propagation of feature annotation.</text>
</comment>
<feature type="domain" description="Laminin G" evidence="13">
    <location>
        <begin position="2753"/>
        <end position="2928"/>
    </location>
</feature>
<feature type="domain" description="Laminin EGF-like" evidence="14">
    <location>
        <begin position="839"/>
        <end position="886"/>
    </location>
</feature>
<evidence type="ECO:0000259" key="16">
    <source>
        <dbReference type="PROSITE" id="PS51117"/>
    </source>
</evidence>
<gene>
    <name evidence="17" type="ORF">GE061_009267</name>
</gene>
<keyword evidence="5" id="KW-0677">Repeat</keyword>
<dbReference type="SMART" id="SM00180">
    <property type="entry name" value="EGF_Lam"/>
    <property type="match status" value="17"/>
</dbReference>
<feature type="disulfide bond" evidence="11">
    <location>
        <begin position="1032"/>
        <end position="1049"/>
    </location>
</feature>
<feature type="disulfide bond" evidence="11">
    <location>
        <begin position="813"/>
        <end position="822"/>
    </location>
</feature>
<evidence type="ECO:0000313" key="18">
    <source>
        <dbReference type="Proteomes" id="UP000466442"/>
    </source>
</evidence>
<dbReference type="FunFam" id="2.10.25.10:FF:000069">
    <property type="entry name" value="Laminin subunit alpha 1"/>
    <property type="match status" value="1"/>
</dbReference>
<feature type="domain" description="Laminin G" evidence="13">
    <location>
        <begin position="2933"/>
        <end position="3111"/>
    </location>
</feature>
<feature type="disulfide bond" evidence="11">
    <location>
        <begin position="935"/>
        <end position="947"/>
    </location>
</feature>
<feature type="domain" description="Laminin EGF-like" evidence="14">
    <location>
        <begin position="1076"/>
        <end position="1132"/>
    </location>
</feature>
<feature type="disulfide bond" evidence="11">
    <location>
        <begin position="1537"/>
        <end position="1546"/>
    </location>
</feature>
<dbReference type="Pfam" id="PF24973">
    <property type="entry name" value="EGF_LMN_ATRN"/>
    <property type="match status" value="2"/>
</dbReference>
<evidence type="ECO:0000256" key="10">
    <source>
        <dbReference type="PROSITE-ProRule" id="PRU00122"/>
    </source>
</evidence>
<dbReference type="GO" id="GO:0005604">
    <property type="term" value="C:basement membrane"/>
    <property type="evidence" value="ECO:0007669"/>
    <property type="project" value="UniProtKB-SubCell"/>
</dbReference>
<dbReference type="FunFam" id="2.10.25.10:FF:000074">
    <property type="entry name" value="Laminin subunit alpha"/>
    <property type="match status" value="3"/>
</dbReference>
<sequence>MKKKLVVYQILHVRVRAGPSPRPGNWILEKSVDGGEFFPWQYFAVNSDECQTKYGVKPTHPGHIQRVPGQPPCVTAFSKVSPFEGGEVNIGLTQGWPNGSLSSPEVALHTSARFIRIKIQKLSSHKFEKTRHSHGSDLVNRFYYTIKDILIQGRCNCSGHASRCPYDMMLGKSVCECMHKTMGDNCEQCLPLYNQRPWRAGTSKEANPCLKCECNGHARSCRYDPAIDGTLASDGSFLGGGVCISCEAHTAGVNCEKCEDGWFRLPGVLPNATKPCIPCECNPRGSTGFCWKDSSEIHMNRLAGVCECLEGFTGPKCDRCAPGYRGFPNCTRCDCDLRGLLPGSLCDSHCVCKPNVEGKRCDRCKPGYFFMEQPDGAIECTECYCSGLKVSCERAAGYSVNEFMTMEGWQVCDLSTSYIVQPYNRFPKSHQVSIADAQMTGLESYYWLAPPTYRGNKLTSYGSTITFSVSWDFMRGDTSGKETTGPDLVLIGHNGLRIGYGNSQHTDRSLNITVPLVEDGWYHVLDGVKDIVTRLRRNQENWEEFRGENINRGQLLSVLANLKHMLVRAKYHTDQAEGSLYACTIELGNEGGSGTSVGFIEKCFCPVGNAGLSCERCDYGYTKITDGVAPMHKVVCSKCNCHGHSPSCDSITGQCAMCEHNTTGAVCDKCVEGFYGDATNGSPNDCRQCACPLIEPSNNFSPTCVADNLGYICTACPSGYTGRHCEQCAPGYYGNPEEVGSTCKQCNCNDGPCDHFTGRCLTCLGNTQGWKCDKCKPNHYGNASTTGCFSCGCSPTGSEITEGCNLEDGQCKCKERFTGRTCDRCETGFGNVSAGCVACNCDNVGAKSSLCDAISGACECHPGVTGLSCHTCLPEHYGYSDTGCKRCNCNLVGSESSDCDIFTGECKCRPNVSGRTCNVCLTGFWGLSANGCTPCECDPLGSKNFSCDQTTGQCFCKPGVGNLKCDQCLPRYYNMSSEGCSECDLCELPGRICDPDTGACVCPPLTAGDFCQGCEINSWGYHPQKGCKPCDCDPLGSLGGKCDAINGKCSCKEGYHGTKCQSCSKGYYGHPTCKKCDCNVPGTLPHHCQDDICECDGTGQCPCKEHVHGLQCNKCKDGTFGLLEENTKGCTECFCFNRSTVCTDAHLEWTEIRIGRPRIIMINYDNETNPDNVIYPVNTQEICYINLAMPGNSGMVKKEGNYLNVTNNLRIIPAQEGNVELGVSYWFDSPVYWQLPDEFLGDKVLSYGGYLRFTVETRGGSTLFPESVLASYPLIQIQGNDKIVLEHFPFNGKYHSGRLNVRLHETVWRMKNNPKDYVSRETMMLALQNLQHILIRASDSMDFNEARLREVTLDTAIAFPTTKAPSATGIELCECPKHYNATSCQNPSIGFYRYRSEVVQSTIIIDLIGEARPCECSNRSSVCDMETGKCLDCADNTGGHQCESCAEGYYGSPNEGIACKACPCPSESRNFASSCEVFADGNRVCYCKSGYAGQYCDRCSYGHYGNPINGGSCKQCQCHPHGRSSDGCDENTGQCSCLPGVTGWDCSVCVDKLHVLSENGCTECTDDCIVNLLERIYGIEDRLENHTSNVLSGMLAPSHEPLMRMNMKAAELEKTLQQNKDNYLLAEELQTRVDKDFRSKEKQLVQKLKKLLKNKNPDEMLVFVNEAKNSTDVIHYGVKTMTGEIYDVINRLKTYAEGDSEKISIDTMLLEARMVLGRIRDTDLETKAIESDRLLRTCQNSLNELSYLGDRREIEILHHRTDKLGNKINELNNIALNTQKDYSKIEELINRNQNFTRVLKARNFDIDIFSDEINKMANETFYLNEMTKVNLLEAEDSAMAIISLYDSVNIGSRAIEDKSKELALIKENMTSAVVQALLHADKLMEFSVVYRNWFKSDNNSLAMRATNAYQDIIDSLKEAEYAVNNATLAAVIAHEEAYPEVGSLSLVDQAISAKKISQNLRSRAEELLSIVNSLNPKLEASTSALERANKNVAIITTEKENIGKQIEELDQTLLSVKDSSVDTITKCDEVIEYIENVEDEVFSLRFNITNKLQPSLDDLDADGEMSLNTARDLIDEAEASTKQTQEVVDRMAFTSKKQDQQFEKWNNTIASKLEELRNKITRAHHNANRIRLSMTSIGDSGGTCVRTYKPANLEPSTMTTIVLTYAISSQLRDALLFYLPSSSTDDFVAIEMVNRKMRFVWNVGGGLGEVTHPLHIQTAGDLNKDQHWYRVEAERVSNIGNLWVRPVVVPEGSSLRDSPPATNASLAGVGRFDVGPGDRVWVGGADRRHPHLLSTQSGLVGCLHHLYLNGRPIGLWDFSTQNPHSCTACVEGAQEVVDESSYSFTGDGYSVVTHDSSGTYNKYLFSVSLKFKTFDSNALLFIGSGNSTGKHVSLMLKNGRVVFRIGYGEDSSLEMSTTEKYNNGKWTRVEASRYFDRKKKLEKGVLKVGNEVRDGAPTIPPSQDSIPDMSVARYYVGGIPPGEKNLPPVPGPFLGCMSDLQIDQGAYSLLKGKYWGIQASCPSKPIAVAGFYGNGFIELPSHSLKKKDNFGFVFSTSQRDALLMLSTFEGLNGQLDDKEEMTNLIEQEDRLSYYSVSLRRGQIDVRLNAGRGEVRLASVSSEYSDSRYHSINVAKIGKRLELRVDDVLDAVTNLPEGSTTFKANGEAGGLFFGGLPTGFNTTGRTFSNVPFVGTIKDVIFNDRIHGFDEPLRFEEVTIGRLGPTTSQPRTNEPSNSIATGCRKVTSYTVDSRAVSFGDVPFSHVQVNFRKRAVLQKNFTLELDFRTFYQNGLIFMIPGVRGKQPHYLMAALRNGRVQIVLKGRRKIETTAQAVFNDGMWHKLVLEKEDRKMTLRIDSIDPEKTKTPKKMNVGNVMYIGGLPETGVLLPQNLIHKLEGFKGCIRSLRVNDREEPLVVEQTNPYPKVGQCFPQVERGSYFPGDAYAIYKNKFNVGSLLELELEFRTSEMNGVLLSVSEPQGYPALSLELNNGKVIMSGDMGDRRPFRVVQELDSEFTVCDNRWHRIQAHYINDELTLRVDDHDQSYWLSDNGHLTVATTKSPLYIGGIPEHASIGTLETRENFKGCIRNVIISGERRDWTAMANLHNVLHTSCPLPSS</sequence>
<dbReference type="PRINTS" id="PR00011">
    <property type="entry name" value="EGFLAMININ"/>
</dbReference>
<evidence type="ECO:0000256" key="8">
    <source>
        <dbReference type="ARBA" id="ARBA00023180"/>
    </source>
</evidence>
<dbReference type="Proteomes" id="UP000466442">
    <property type="component" value="Unassembled WGS sequence"/>
</dbReference>
<dbReference type="CDD" id="cd00055">
    <property type="entry name" value="EGF_Lam"/>
    <property type="match status" value="16"/>
</dbReference>
<feature type="disulfide bond" evidence="11">
    <location>
        <begin position="1433"/>
        <end position="1442"/>
    </location>
</feature>
<dbReference type="InterPro" id="IPR001791">
    <property type="entry name" value="Laminin_G"/>
</dbReference>
<name>A0A8S9Y108_APOLU</name>
<dbReference type="PROSITE" id="PS51117">
    <property type="entry name" value="LAMININ_NTER"/>
    <property type="match status" value="1"/>
</dbReference>
<feature type="domain" description="Laminin IV type A" evidence="15">
    <location>
        <begin position="1197"/>
        <end position="1372"/>
    </location>
</feature>
<feature type="disulfide bond" evidence="11">
    <location>
        <begin position="1518"/>
        <end position="1535"/>
    </location>
</feature>
<dbReference type="GO" id="GO:0009888">
    <property type="term" value="P:tissue development"/>
    <property type="evidence" value="ECO:0007669"/>
    <property type="project" value="TreeGrafter"/>
</dbReference>
<dbReference type="FunFam" id="2.10.25.10:FF:000188">
    <property type="entry name" value="Laminin subunit gamma 2"/>
    <property type="match status" value="2"/>
</dbReference>
<feature type="domain" description="Laminin EGF-like" evidence="14">
    <location>
        <begin position="1030"/>
        <end position="1075"/>
    </location>
</feature>
<evidence type="ECO:0000256" key="4">
    <source>
        <dbReference type="ARBA" id="ARBA00022729"/>
    </source>
</evidence>
<feature type="disulfide bond" evidence="11">
    <location>
        <begin position="908"/>
        <end position="917"/>
    </location>
</feature>
<feature type="disulfide bond" evidence="11">
    <location>
        <begin position="308"/>
        <end position="317"/>
    </location>
</feature>
<feature type="domain" description="Laminin EGF-like" evidence="14">
    <location>
        <begin position="639"/>
        <end position="688"/>
    </location>
</feature>
<feature type="disulfide bond" evidence="11">
    <location>
        <begin position="1445"/>
        <end position="1459"/>
    </location>
</feature>
<evidence type="ECO:0000256" key="2">
    <source>
        <dbReference type="ARBA" id="ARBA00022525"/>
    </source>
</evidence>
<accession>A0A8S9Y108</accession>
<dbReference type="InterPro" id="IPR050440">
    <property type="entry name" value="Laminin/Netrin_ECM"/>
</dbReference>
<feature type="domain" description="Laminin EGF-like" evidence="14">
    <location>
        <begin position="279"/>
        <end position="332"/>
    </location>
</feature>
<dbReference type="PROSITE" id="PS51115">
    <property type="entry name" value="LAMININ_IVA"/>
    <property type="match status" value="2"/>
</dbReference>
<keyword evidence="8" id="KW-0325">Glycoprotein</keyword>
<evidence type="ECO:0000256" key="5">
    <source>
        <dbReference type="ARBA" id="ARBA00022737"/>
    </source>
</evidence>
<dbReference type="OrthoDB" id="8545473at2759"/>
<dbReference type="FunFam" id="2.60.120.200:FF:000200">
    <property type="entry name" value="Laminin subunit alpha-3"/>
    <property type="match status" value="1"/>
</dbReference>
<evidence type="ECO:0000256" key="11">
    <source>
        <dbReference type="PROSITE-ProRule" id="PRU00460"/>
    </source>
</evidence>
<keyword evidence="9 11" id="KW-0424">Laminin EGF-like domain</keyword>
<dbReference type="Pfam" id="PF00055">
    <property type="entry name" value="Laminin_N"/>
    <property type="match status" value="1"/>
</dbReference>
<feature type="domain" description="Laminin G" evidence="13">
    <location>
        <begin position="2341"/>
        <end position="2521"/>
    </location>
</feature>
<feature type="domain" description="Laminin EGF-like" evidence="14">
    <location>
        <begin position="689"/>
        <end position="745"/>
    </location>
</feature>
<proteinExistence type="predicted"/>
<comment type="subcellular location">
    <subcellularLocation>
        <location evidence="1">Secreted</location>
        <location evidence="1">Extracellular space</location>
        <location evidence="1">Extracellular matrix</location>
        <location evidence="1">Basement membrane</location>
    </subcellularLocation>
</comment>
<dbReference type="EMBL" id="WIXP02000002">
    <property type="protein sequence ID" value="KAF6214524.1"/>
    <property type="molecule type" value="Genomic_DNA"/>
</dbReference>
<comment type="caution">
    <text evidence="17">The sequence shown here is derived from an EMBL/GenBank/DDBJ whole genome shotgun (WGS) entry which is preliminary data.</text>
</comment>
<dbReference type="SMART" id="SM00281">
    <property type="entry name" value="LamB"/>
    <property type="match status" value="2"/>
</dbReference>
<feature type="domain" description="Laminin EGF-like" evidence="14">
    <location>
        <begin position="1516"/>
        <end position="1563"/>
    </location>
</feature>
<evidence type="ECO:0000256" key="9">
    <source>
        <dbReference type="ARBA" id="ARBA00023292"/>
    </source>
</evidence>
<feature type="domain" description="Laminin EGF-like" evidence="14">
    <location>
        <begin position="1414"/>
        <end position="1461"/>
    </location>
</feature>
<keyword evidence="6" id="KW-0084">Basement membrane</keyword>
<feature type="disulfide bond" evidence="11">
    <location>
        <begin position="860"/>
        <end position="869"/>
    </location>
</feature>
<dbReference type="SMART" id="SM00282">
    <property type="entry name" value="LamG"/>
    <property type="match status" value="5"/>
</dbReference>
<feature type="domain" description="Laminin EGF-like" evidence="14">
    <location>
        <begin position="935"/>
        <end position="982"/>
    </location>
</feature>
<evidence type="ECO:0000256" key="12">
    <source>
        <dbReference type="SAM" id="Coils"/>
    </source>
</evidence>
<evidence type="ECO:0000256" key="7">
    <source>
        <dbReference type="ARBA" id="ARBA00023157"/>
    </source>
</evidence>
<feature type="disulfide bond" evidence="11">
    <location>
        <begin position="716"/>
        <end position="725"/>
    </location>
</feature>
<keyword evidence="18" id="KW-1185">Reference proteome</keyword>
<feature type="disulfide bond" evidence="11">
    <location>
        <begin position="841"/>
        <end position="858"/>
    </location>
</feature>
<feature type="disulfide bond" evidence="11">
    <location>
        <begin position="1051"/>
        <end position="1060"/>
    </location>
</feature>
<feature type="domain" description="Laminin EGF-like" evidence="14">
    <location>
        <begin position="887"/>
        <end position="934"/>
    </location>
</feature>
<feature type="domain" description="Laminin G" evidence="13">
    <location>
        <begin position="2526"/>
        <end position="2741"/>
    </location>
</feature>
<dbReference type="SUPFAM" id="SSF49899">
    <property type="entry name" value="Concanavalin A-like lectins/glucanases"/>
    <property type="match status" value="5"/>
</dbReference>
<organism evidence="17 18">
    <name type="scientific">Apolygus lucorum</name>
    <name type="common">Small green plant bug</name>
    <name type="synonym">Lygocoris lucorum</name>
    <dbReference type="NCBI Taxonomy" id="248454"/>
    <lineage>
        <taxon>Eukaryota</taxon>
        <taxon>Metazoa</taxon>
        <taxon>Ecdysozoa</taxon>
        <taxon>Arthropoda</taxon>
        <taxon>Hexapoda</taxon>
        <taxon>Insecta</taxon>
        <taxon>Pterygota</taxon>
        <taxon>Neoptera</taxon>
        <taxon>Paraneoptera</taxon>
        <taxon>Hemiptera</taxon>
        <taxon>Heteroptera</taxon>
        <taxon>Panheteroptera</taxon>
        <taxon>Cimicomorpha</taxon>
        <taxon>Miridae</taxon>
        <taxon>Mirini</taxon>
        <taxon>Apolygus</taxon>
    </lineage>
</organism>
<dbReference type="Gene3D" id="2.60.120.260">
    <property type="entry name" value="Galactose-binding domain-like"/>
    <property type="match status" value="1"/>
</dbReference>
<evidence type="ECO:0000256" key="3">
    <source>
        <dbReference type="ARBA" id="ARBA00022530"/>
    </source>
</evidence>
<dbReference type="Gene3D" id="2.60.120.200">
    <property type="match status" value="5"/>
</dbReference>
<evidence type="ECO:0000256" key="6">
    <source>
        <dbReference type="ARBA" id="ARBA00022869"/>
    </source>
</evidence>
<dbReference type="PROSITE" id="PS01248">
    <property type="entry name" value="EGF_LAM_1"/>
    <property type="match status" value="7"/>
</dbReference>
<feature type="domain" description="Laminin G" evidence="13">
    <location>
        <begin position="2135"/>
        <end position="2329"/>
    </location>
</feature>
<dbReference type="FunFam" id="2.10.25.10:FF:000033">
    <property type="entry name" value="Laminin subunit alpha 2"/>
    <property type="match status" value="1"/>
</dbReference>
<dbReference type="Pfam" id="PF00054">
    <property type="entry name" value="Laminin_G_1"/>
    <property type="match status" value="1"/>
</dbReference>
<dbReference type="GO" id="GO:0005201">
    <property type="term" value="F:extracellular matrix structural constituent"/>
    <property type="evidence" value="ECO:0007669"/>
    <property type="project" value="TreeGrafter"/>
</dbReference>
<evidence type="ECO:0008006" key="19">
    <source>
        <dbReference type="Google" id="ProtNLM"/>
    </source>
</evidence>
<dbReference type="SMART" id="SM00181">
    <property type="entry name" value="EGF"/>
    <property type="match status" value="11"/>
</dbReference>
<evidence type="ECO:0000259" key="14">
    <source>
        <dbReference type="PROSITE" id="PS50027"/>
    </source>
</evidence>
<evidence type="ECO:0000313" key="17">
    <source>
        <dbReference type="EMBL" id="KAF6214524.1"/>
    </source>
</evidence>
<dbReference type="Gene3D" id="2.10.25.10">
    <property type="entry name" value="Laminin"/>
    <property type="match status" value="15"/>
</dbReference>
<feature type="domain" description="Laminin IV type A" evidence="15">
    <location>
        <begin position="404"/>
        <end position="602"/>
    </location>
</feature>
<feature type="domain" description="Laminin EGF-like" evidence="14">
    <location>
        <begin position="791"/>
        <end position="838"/>
    </location>
</feature>
<dbReference type="PROSITE" id="PS00022">
    <property type="entry name" value="EGF_1"/>
    <property type="match status" value="1"/>
</dbReference>
<feature type="coiled-coil region" evidence="12">
    <location>
        <begin position="1602"/>
        <end position="1629"/>
    </location>
</feature>
<dbReference type="InterPro" id="IPR000742">
    <property type="entry name" value="EGF"/>
</dbReference>
<dbReference type="PANTHER" id="PTHR10574">
    <property type="entry name" value="NETRIN/LAMININ-RELATED"/>
    <property type="match status" value="1"/>
</dbReference>
<dbReference type="Pfam" id="PF00053">
    <property type="entry name" value="EGF_laminin"/>
    <property type="match status" value="15"/>
</dbReference>
<reference evidence="17" key="1">
    <citation type="journal article" date="2021" name="Mol. Ecol. Resour.">
        <title>Apolygus lucorum genome provides insights into omnivorousness and mesophyll feeding.</title>
        <authorList>
            <person name="Liu Y."/>
            <person name="Liu H."/>
            <person name="Wang H."/>
            <person name="Huang T."/>
            <person name="Liu B."/>
            <person name="Yang B."/>
            <person name="Yin L."/>
            <person name="Li B."/>
            <person name="Zhang Y."/>
            <person name="Zhang S."/>
            <person name="Jiang F."/>
            <person name="Zhang X."/>
            <person name="Ren Y."/>
            <person name="Wang B."/>
            <person name="Wang S."/>
            <person name="Lu Y."/>
            <person name="Wu K."/>
            <person name="Fan W."/>
            <person name="Wang G."/>
        </authorList>
    </citation>
    <scope>NUCLEOTIDE SEQUENCE</scope>
    <source>
        <strain evidence="17">12Hb</strain>
    </source>
</reference>
<keyword evidence="2" id="KW-0964">Secreted</keyword>
<dbReference type="PROSITE" id="PS50027">
    <property type="entry name" value="EGF_LAM_2"/>
    <property type="match status" value="12"/>
</dbReference>
<dbReference type="Pfam" id="PF02210">
    <property type="entry name" value="Laminin_G_2"/>
    <property type="match status" value="4"/>
</dbReference>
<feature type="disulfide bond" evidence="11">
    <location>
        <begin position="658"/>
        <end position="667"/>
    </location>
</feature>
<protein>
    <recommendedName>
        <fullName evidence="19">Laminin subunit alpha-2</fullName>
    </recommendedName>
</protein>
<evidence type="ECO:0000256" key="1">
    <source>
        <dbReference type="ARBA" id="ARBA00004302"/>
    </source>
</evidence>
<feature type="disulfide bond" evidence="11">
    <location>
        <begin position="889"/>
        <end position="906"/>
    </location>
</feature>
<feature type="disulfide bond" evidence="11">
    <location>
        <begin position="1516"/>
        <end position="1528"/>
    </location>
</feature>
<dbReference type="Pfam" id="PF00052">
    <property type="entry name" value="Laminin_B"/>
    <property type="match status" value="2"/>
</dbReference>
<feature type="disulfide bond" evidence="11">
    <location>
        <begin position="839"/>
        <end position="851"/>
    </location>
</feature>
<dbReference type="GO" id="GO:0007411">
    <property type="term" value="P:axon guidance"/>
    <property type="evidence" value="ECO:0007669"/>
    <property type="project" value="TreeGrafter"/>
</dbReference>
<dbReference type="SUPFAM" id="SSF57196">
    <property type="entry name" value="EGF/Laminin"/>
    <property type="match status" value="12"/>
</dbReference>
<dbReference type="SMART" id="SM00136">
    <property type="entry name" value="LamNT"/>
    <property type="match status" value="1"/>
</dbReference>
<dbReference type="FunFam" id="2.10.25.10:FF:000106">
    <property type="entry name" value="Heparan sulfate proteoglycan 2"/>
    <property type="match status" value="1"/>
</dbReference>
<feature type="disulfide bond" evidence="11">
    <location>
        <begin position="956"/>
        <end position="965"/>
    </location>
</feature>
<dbReference type="PANTHER" id="PTHR10574:SF428">
    <property type="entry name" value="LAMININ SUBUNIT ALPHA-1-LIKE PROTEIN"/>
    <property type="match status" value="1"/>
</dbReference>
<keyword evidence="4" id="KW-0732">Signal</keyword>
<dbReference type="InterPro" id="IPR008211">
    <property type="entry name" value="Laminin_N"/>
</dbReference>
<dbReference type="InterPro" id="IPR056863">
    <property type="entry name" value="LMN_ATRN_NET-like_EGF"/>
</dbReference>
<dbReference type="InterPro" id="IPR002049">
    <property type="entry name" value="LE_dom"/>
</dbReference>
<feature type="disulfide bond" evidence="11">
    <location>
        <begin position="1103"/>
        <end position="1112"/>
    </location>
</feature>
<evidence type="ECO:0000259" key="13">
    <source>
        <dbReference type="PROSITE" id="PS50025"/>
    </source>
</evidence>
<feature type="disulfide bond" evidence="10">
    <location>
        <begin position="2901"/>
        <end position="2928"/>
    </location>
</feature>
<feature type="disulfide bond" evidence="11">
    <location>
        <begin position="937"/>
        <end position="954"/>
    </location>
</feature>
<feature type="disulfide bond" evidence="11">
    <location>
        <begin position="887"/>
        <end position="899"/>
    </location>
</feature>
<dbReference type="InterPro" id="IPR000034">
    <property type="entry name" value="Laminin_IV"/>
</dbReference>
<dbReference type="FunFam" id="2.10.25.10:FF:000082">
    <property type="entry name" value="Laminin subunit alpha 1"/>
    <property type="match status" value="1"/>
</dbReference>
<dbReference type="InterPro" id="IPR013320">
    <property type="entry name" value="ConA-like_dom_sf"/>
</dbReference>
<feature type="disulfide bond" evidence="10">
    <location>
        <begin position="2302"/>
        <end position="2329"/>
    </location>
</feature>
<feature type="domain" description="Laminin N-terminal" evidence="16">
    <location>
        <begin position="1"/>
        <end position="154"/>
    </location>
</feature>
<feature type="disulfide bond" evidence="11">
    <location>
        <begin position="1030"/>
        <end position="1042"/>
    </location>
</feature>
<dbReference type="CDD" id="cd00110">
    <property type="entry name" value="LamG"/>
    <property type="match status" value="5"/>
</dbReference>
<feature type="domain" description="Laminin EGF-like" evidence="14">
    <location>
        <begin position="333"/>
        <end position="382"/>
    </location>
</feature>